<feature type="modified residue" description="4-aspartylphosphate" evidence="1">
    <location>
        <position position="55"/>
    </location>
</feature>
<proteinExistence type="predicted"/>
<feature type="domain" description="Response regulatory" evidence="2">
    <location>
        <begin position="4"/>
        <end position="116"/>
    </location>
</feature>
<dbReference type="InterPro" id="IPR001789">
    <property type="entry name" value="Sig_transdc_resp-reg_receiver"/>
</dbReference>
<evidence type="ECO:0000313" key="3">
    <source>
        <dbReference type="EMBL" id="RBL92481.1"/>
    </source>
</evidence>
<dbReference type="Pfam" id="PF00072">
    <property type="entry name" value="Response_reg"/>
    <property type="match status" value="1"/>
</dbReference>
<dbReference type="OrthoDB" id="9787344at2"/>
<dbReference type="GO" id="GO:0000160">
    <property type="term" value="P:phosphorelay signal transduction system"/>
    <property type="evidence" value="ECO:0007669"/>
    <property type="project" value="InterPro"/>
</dbReference>
<dbReference type="InterPro" id="IPR011006">
    <property type="entry name" value="CheY-like_superfamily"/>
</dbReference>
<dbReference type="Proteomes" id="UP000253410">
    <property type="component" value="Unassembled WGS sequence"/>
</dbReference>
<protein>
    <recommendedName>
        <fullName evidence="2">Response regulatory domain-containing protein</fullName>
    </recommendedName>
</protein>
<evidence type="ECO:0000256" key="1">
    <source>
        <dbReference type="PROSITE-ProRule" id="PRU00169"/>
    </source>
</evidence>
<evidence type="ECO:0000313" key="4">
    <source>
        <dbReference type="Proteomes" id="UP000253410"/>
    </source>
</evidence>
<name>A0A365Y2K2_9BACT</name>
<comment type="caution">
    <text evidence="3">The sequence shown here is derived from an EMBL/GenBank/DDBJ whole genome shotgun (WGS) entry which is preliminary data.</text>
</comment>
<organism evidence="3 4">
    <name type="scientific">Chitinophaga flava</name>
    <dbReference type="NCBI Taxonomy" id="2259036"/>
    <lineage>
        <taxon>Bacteria</taxon>
        <taxon>Pseudomonadati</taxon>
        <taxon>Bacteroidota</taxon>
        <taxon>Chitinophagia</taxon>
        <taxon>Chitinophagales</taxon>
        <taxon>Chitinophagaceae</taxon>
        <taxon>Chitinophaga</taxon>
    </lineage>
</organism>
<keyword evidence="4" id="KW-1185">Reference proteome</keyword>
<accession>A0A365Y2K2</accession>
<reference evidence="3 4" key="1">
    <citation type="submission" date="2018-05" db="EMBL/GenBank/DDBJ databases">
        <title>Chitinophaga sp. K3CV102501T nov., isolated from isolated from a monsoon evergreen broad-leaved forest soil.</title>
        <authorList>
            <person name="Lv Y."/>
        </authorList>
    </citation>
    <scope>NUCLEOTIDE SEQUENCE [LARGE SCALE GENOMIC DNA]</scope>
    <source>
        <strain evidence="3 4">GDMCC 1.1325</strain>
    </source>
</reference>
<dbReference type="SMART" id="SM00448">
    <property type="entry name" value="REC"/>
    <property type="match status" value="1"/>
</dbReference>
<gene>
    <name evidence="3" type="ORF">DF182_07830</name>
</gene>
<dbReference type="RefSeq" id="WP_113615083.1">
    <property type="nucleotide sequence ID" value="NZ_QFFJ01000001.1"/>
</dbReference>
<dbReference type="PROSITE" id="PS50110">
    <property type="entry name" value="RESPONSE_REGULATORY"/>
    <property type="match status" value="1"/>
</dbReference>
<dbReference type="Gene3D" id="3.40.50.2300">
    <property type="match status" value="1"/>
</dbReference>
<evidence type="ECO:0000259" key="2">
    <source>
        <dbReference type="PROSITE" id="PS50110"/>
    </source>
</evidence>
<dbReference type="EMBL" id="QFFJ01000001">
    <property type="protein sequence ID" value="RBL92481.1"/>
    <property type="molecule type" value="Genomic_DNA"/>
</dbReference>
<keyword evidence="1" id="KW-0597">Phosphoprotein</keyword>
<dbReference type="AlphaFoldDB" id="A0A365Y2K2"/>
<sequence>MQYRCAIIDDEPLALDILESYIQRTNQLKLIAKTSQLATIIQLVDEKRVDLVLLDLNMRGINMDSLQYLLSKDCRFILVTAYPRDVLTDKGLDNDFGYIAKPASYKRFIKEVERVVEGVTHH</sequence>
<dbReference type="SUPFAM" id="SSF52172">
    <property type="entry name" value="CheY-like"/>
    <property type="match status" value="1"/>
</dbReference>